<name>A0ACB8T0J6_9AGAM</name>
<dbReference type="Proteomes" id="UP000814140">
    <property type="component" value="Unassembled WGS sequence"/>
</dbReference>
<keyword evidence="2" id="KW-1185">Reference proteome</keyword>
<organism evidence="1 2">
    <name type="scientific">Artomyces pyxidatus</name>
    <dbReference type="NCBI Taxonomy" id="48021"/>
    <lineage>
        <taxon>Eukaryota</taxon>
        <taxon>Fungi</taxon>
        <taxon>Dikarya</taxon>
        <taxon>Basidiomycota</taxon>
        <taxon>Agaricomycotina</taxon>
        <taxon>Agaricomycetes</taxon>
        <taxon>Russulales</taxon>
        <taxon>Auriscalpiaceae</taxon>
        <taxon>Artomyces</taxon>
    </lineage>
</organism>
<dbReference type="EMBL" id="MU277211">
    <property type="protein sequence ID" value="KAI0061680.1"/>
    <property type="molecule type" value="Genomic_DNA"/>
</dbReference>
<protein>
    <submittedName>
        <fullName evidence="1">Uncharacterized protein</fullName>
    </submittedName>
</protein>
<evidence type="ECO:0000313" key="1">
    <source>
        <dbReference type="EMBL" id="KAI0061680.1"/>
    </source>
</evidence>
<accession>A0ACB8T0J6</accession>
<comment type="caution">
    <text evidence="1">The sequence shown here is derived from an EMBL/GenBank/DDBJ whole genome shotgun (WGS) entry which is preliminary data.</text>
</comment>
<gene>
    <name evidence="1" type="ORF">BV25DRAFT_1992028</name>
</gene>
<reference evidence="1" key="2">
    <citation type="journal article" date="2022" name="New Phytol.">
        <title>Evolutionary transition to the ectomycorrhizal habit in the genomes of a hyperdiverse lineage of mushroom-forming fungi.</title>
        <authorList>
            <person name="Looney B."/>
            <person name="Miyauchi S."/>
            <person name="Morin E."/>
            <person name="Drula E."/>
            <person name="Courty P.E."/>
            <person name="Kohler A."/>
            <person name="Kuo A."/>
            <person name="LaButti K."/>
            <person name="Pangilinan J."/>
            <person name="Lipzen A."/>
            <person name="Riley R."/>
            <person name="Andreopoulos W."/>
            <person name="He G."/>
            <person name="Johnson J."/>
            <person name="Nolan M."/>
            <person name="Tritt A."/>
            <person name="Barry K.W."/>
            <person name="Grigoriev I.V."/>
            <person name="Nagy L.G."/>
            <person name="Hibbett D."/>
            <person name="Henrissat B."/>
            <person name="Matheny P.B."/>
            <person name="Labbe J."/>
            <person name="Martin F.M."/>
        </authorList>
    </citation>
    <scope>NUCLEOTIDE SEQUENCE</scope>
    <source>
        <strain evidence="1">HHB10654</strain>
    </source>
</reference>
<reference evidence="1" key="1">
    <citation type="submission" date="2021-03" db="EMBL/GenBank/DDBJ databases">
        <authorList>
            <consortium name="DOE Joint Genome Institute"/>
            <person name="Ahrendt S."/>
            <person name="Looney B.P."/>
            <person name="Miyauchi S."/>
            <person name="Morin E."/>
            <person name="Drula E."/>
            <person name="Courty P.E."/>
            <person name="Chicoki N."/>
            <person name="Fauchery L."/>
            <person name="Kohler A."/>
            <person name="Kuo A."/>
            <person name="Labutti K."/>
            <person name="Pangilinan J."/>
            <person name="Lipzen A."/>
            <person name="Riley R."/>
            <person name="Andreopoulos W."/>
            <person name="He G."/>
            <person name="Johnson J."/>
            <person name="Barry K.W."/>
            <person name="Grigoriev I.V."/>
            <person name="Nagy L."/>
            <person name="Hibbett D."/>
            <person name="Henrissat B."/>
            <person name="Matheny P.B."/>
            <person name="Labbe J."/>
            <person name="Martin F."/>
        </authorList>
    </citation>
    <scope>NUCLEOTIDE SEQUENCE</scope>
    <source>
        <strain evidence="1">HHB10654</strain>
    </source>
</reference>
<evidence type="ECO:0000313" key="2">
    <source>
        <dbReference type="Proteomes" id="UP000814140"/>
    </source>
</evidence>
<proteinExistence type="predicted"/>
<sequence>MAFVQSAVSARSVTLVITELLMKLMLILAQRCRTLSALARPAVHTPTSMHHQSACFRSHSRAVVADQHHSH</sequence>